<evidence type="ECO:0000313" key="1">
    <source>
        <dbReference type="EMBL" id="MCM0620915.1"/>
    </source>
</evidence>
<name>A0A9X2D846_9ACTN</name>
<evidence type="ECO:0008006" key="3">
    <source>
        <dbReference type="Google" id="ProtNLM"/>
    </source>
</evidence>
<dbReference type="RefSeq" id="WP_250827438.1">
    <property type="nucleotide sequence ID" value="NZ_JAMOIL010000013.1"/>
</dbReference>
<protein>
    <recommendedName>
        <fullName evidence="3">Mycothiol-dependent maleylpyruvate isomerase metal-binding domain-containing protein</fullName>
    </recommendedName>
</protein>
<dbReference type="AlphaFoldDB" id="A0A9X2D846"/>
<accession>A0A9X2D846</accession>
<comment type="caution">
    <text evidence="1">The sequence shown here is derived from an EMBL/GenBank/DDBJ whole genome shotgun (WGS) entry which is preliminary data.</text>
</comment>
<organism evidence="1 2">
    <name type="scientific">Nocardioides bruguierae</name>
    <dbReference type="NCBI Taxonomy" id="2945102"/>
    <lineage>
        <taxon>Bacteria</taxon>
        <taxon>Bacillati</taxon>
        <taxon>Actinomycetota</taxon>
        <taxon>Actinomycetes</taxon>
        <taxon>Propionibacteriales</taxon>
        <taxon>Nocardioidaceae</taxon>
        <taxon>Nocardioides</taxon>
    </lineage>
</organism>
<proteinExistence type="predicted"/>
<gene>
    <name evidence="1" type="ORF">M8330_11500</name>
</gene>
<sequence>MTDWGALYAAVVAAVADLATEMLEEQGPDALEVVVPATPAWRARDVLAHLAGVAADNVSGDEADMAGAPSPAWTARQVATRAEAPVAAHLAELRGHVPAVRALVADASRPAVVWDVCVHHADLCEALGTGRPDPALWRPVAHAVAPGLLSTVTARVTVGAAVYGAGGPEDPVLALDEYELFRGAFSRRSRRQMAGWLDGLLDTDALDALCIFGPRDDDQPLPVAAPA</sequence>
<keyword evidence="2" id="KW-1185">Reference proteome</keyword>
<dbReference type="Proteomes" id="UP001139485">
    <property type="component" value="Unassembled WGS sequence"/>
</dbReference>
<evidence type="ECO:0000313" key="2">
    <source>
        <dbReference type="Proteomes" id="UP001139485"/>
    </source>
</evidence>
<reference evidence="1" key="1">
    <citation type="submission" date="2022-05" db="EMBL/GenBank/DDBJ databases">
        <authorList>
            <person name="Tuo L."/>
        </authorList>
    </citation>
    <scope>NUCLEOTIDE SEQUENCE</scope>
    <source>
        <strain evidence="1">BSK12Z-4</strain>
    </source>
</reference>
<dbReference type="EMBL" id="JAMOIL010000013">
    <property type="protein sequence ID" value="MCM0620915.1"/>
    <property type="molecule type" value="Genomic_DNA"/>
</dbReference>